<reference evidence="3" key="1">
    <citation type="submission" date="2023-03" db="EMBL/GenBank/DDBJ databases">
        <authorList>
            <person name="Julca I."/>
        </authorList>
    </citation>
    <scope>NUCLEOTIDE SEQUENCE</scope>
</reference>
<dbReference type="PANTHER" id="PTHR45717:SF13">
    <property type="entry name" value="OS02G0796400 PROTEIN"/>
    <property type="match status" value="1"/>
</dbReference>
<dbReference type="EMBL" id="OX459125">
    <property type="protein sequence ID" value="CAI9116200.1"/>
    <property type="molecule type" value="Genomic_DNA"/>
</dbReference>
<evidence type="ECO:0000313" key="4">
    <source>
        <dbReference type="Proteomes" id="UP001161247"/>
    </source>
</evidence>
<organism evidence="3 4">
    <name type="scientific">Oldenlandia corymbosa var. corymbosa</name>
    <dbReference type="NCBI Taxonomy" id="529605"/>
    <lineage>
        <taxon>Eukaryota</taxon>
        <taxon>Viridiplantae</taxon>
        <taxon>Streptophyta</taxon>
        <taxon>Embryophyta</taxon>
        <taxon>Tracheophyta</taxon>
        <taxon>Spermatophyta</taxon>
        <taxon>Magnoliopsida</taxon>
        <taxon>eudicotyledons</taxon>
        <taxon>Gunneridae</taxon>
        <taxon>Pentapetalae</taxon>
        <taxon>asterids</taxon>
        <taxon>lamiids</taxon>
        <taxon>Gentianales</taxon>
        <taxon>Rubiaceae</taxon>
        <taxon>Rubioideae</taxon>
        <taxon>Spermacoceae</taxon>
        <taxon>Hedyotis-Oldenlandia complex</taxon>
        <taxon>Oldenlandia</taxon>
    </lineage>
</organism>
<proteinExistence type="inferred from homology"/>
<dbReference type="Pfam" id="PF01535">
    <property type="entry name" value="PPR"/>
    <property type="match status" value="2"/>
</dbReference>
<keyword evidence="4" id="KW-1185">Reference proteome</keyword>
<name>A0AAV1E986_OLDCO</name>
<evidence type="ECO:0000256" key="1">
    <source>
        <dbReference type="ARBA" id="ARBA00007626"/>
    </source>
</evidence>
<evidence type="ECO:0000256" key="2">
    <source>
        <dbReference type="ARBA" id="ARBA00022737"/>
    </source>
</evidence>
<dbReference type="GO" id="GO:0003729">
    <property type="term" value="F:mRNA binding"/>
    <property type="evidence" value="ECO:0007669"/>
    <property type="project" value="UniProtKB-ARBA"/>
</dbReference>
<evidence type="ECO:0000313" key="3">
    <source>
        <dbReference type="EMBL" id="CAI9116200.1"/>
    </source>
</evidence>
<dbReference type="GO" id="GO:0005739">
    <property type="term" value="C:mitochondrion"/>
    <property type="evidence" value="ECO:0007669"/>
    <property type="project" value="TreeGrafter"/>
</dbReference>
<dbReference type="AlphaFoldDB" id="A0AAV1E986"/>
<accession>A0AAV1E986</accession>
<keyword evidence="2" id="KW-0677">Repeat</keyword>
<sequence>MSTVRMKKSGVMGFFRYFSSVTISNGKTLKLGKAHEIGNGGNDGGQLKARILKVVNPRRSAQAVLQKWVDGGGGWVSISELRSISKMLLNRRRFKHALEILTWMEANDRYKISSADHAMRLELTIKVHSLREAEEYFEGLPNSVARKAACLPLLYFYVKERSIEKAEALMLKMNRWGFLVNPHPFNAMMKLYIATSQPKKVLSVIQQMKENQISRNVLSYNLWMNASAELSGVGSSEMIYKEMLRDESVVVGWSSLCTLANIYQKYGLVEKVFWALREAEKKLSTCNRLGYLFLLTMYASLNDADEVLRLWKLCKQVPGRITCANYMCILSCMVKLGDIKEAEHLFLEWESQCRTYDIRVSNILLGAYMRNGLTKKAESLHVRSLSKGGHPNYKTWEILMEGWVRNHDMDKAVDAMRNAFSVIDNCEVETIG</sequence>
<dbReference type="Pfam" id="PF13812">
    <property type="entry name" value="PPR_3"/>
    <property type="match status" value="1"/>
</dbReference>
<dbReference type="PANTHER" id="PTHR45717">
    <property type="entry name" value="OS12G0527900 PROTEIN"/>
    <property type="match status" value="1"/>
</dbReference>
<dbReference type="Gene3D" id="1.25.40.10">
    <property type="entry name" value="Tetratricopeptide repeat domain"/>
    <property type="match status" value="2"/>
</dbReference>
<dbReference type="Proteomes" id="UP001161247">
    <property type="component" value="Chromosome 8"/>
</dbReference>
<comment type="similarity">
    <text evidence="1">Belongs to the PPR family. P subfamily.</text>
</comment>
<protein>
    <submittedName>
        <fullName evidence="3">OLC1v1017289C1</fullName>
    </submittedName>
</protein>
<gene>
    <name evidence="3" type="ORF">OLC1_LOCUS22561</name>
</gene>
<dbReference type="InterPro" id="IPR011990">
    <property type="entry name" value="TPR-like_helical_dom_sf"/>
</dbReference>
<dbReference type="InterPro" id="IPR002885">
    <property type="entry name" value="PPR_rpt"/>
</dbReference>